<keyword evidence="2" id="KW-1133">Transmembrane helix</keyword>
<dbReference type="RefSeq" id="WP_344222137.1">
    <property type="nucleotide sequence ID" value="NZ_BAAAOS010000064.1"/>
</dbReference>
<proteinExistence type="predicted"/>
<name>A0ABN2ER58_9ACTN</name>
<feature type="region of interest" description="Disordered" evidence="1">
    <location>
        <begin position="71"/>
        <end position="93"/>
    </location>
</feature>
<comment type="caution">
    <text evidence="3">The sequence shown here is derived from an EMBL/GenBank/DDBJ whole genome shotgun (WGS) entry which is preliminary data.</text>
</comment>
<organism evidence="3 4">
    <name type="scientific">Kribbella sancticallisti</name>
    <dbReference type="NCBI Taxonomy" id="460087"/>
    <lineage>
        <taxon>Bacteria</taxon>
        <taxon>Bacillati</taxon>
        <taxon>Actinomycetota</taxon>
        <taxon>Actinomycetes</taxon>
        <taxon>Propionibacteriales</taxon>
        <taxon>Kribbellaceae</taxon>
        <taxon>Kribbella</taxon>
    </lineage>
</organism>
<sequence length="421" mass="44286">MNNLNDTLPDLMRRATENLEPESTDLVERGMRRGTTLRRRRTALFSVSGATAVLATAGVIVTGTQVLGNAPAPASGPPSSTVAAPKTEAAKQPTQKETLETLVTLLPAHLKVQKTEVWGDAWGNGAAVVVDDGKGASKLSMSISSNDGTCLQPQPVDCKRRADGSLISVQTDDPTFSKDNNPGGVLRNSVLVTNSAGGSISLMSFNALEEKGAERSRPKPALSVAELTAIADSKLWRFPPKQAVPTAGPDKPAPKDPGAGRPGVPARQTLQTLKKVLPSGLQASQPTTWGGGAEGFNGAAYLVNDGKGLSRVDAFVTYEVPVTKCEPERATTTCKVRSDGSVVGTTKEAPMYADARQAKDGVLQNLVQIHYPDGRTITLSSYNAPAEKGITHTRVKPALSTDQLLEMAGNKGWKFPGTGKK</sequence>
<keyword evidence="2" id="KW-0812">Transmembrane</keyword>
<feature type="transmembrane region" description="Helical" evidence="2">
    <location>
        <begin position="42"/>
        <end position="61"/>
    </location>
</feature>
<keyword evidence="4" id="KW-1185">Reference proteome</keyword>
<feature type="compositionally biased region" description="Low complexity" evidence="1">
    <location>
        <begin position="71"/>
        <end position="85"/>
    </location>
</feature>
<dbReference type="EMBL" id="BAAAOS010000064">
    <property type="protein sequence ID" value="GAA1615176.1"/>
    <property type="molecule type" value="Genomic_DNA"/>
</dbReference>
<accession>A0ABN2ER58</accession>
<evidence type="ECO:0000313" key="3">
    <source>
        <dbReference type="EMBL" id="GAA1615176.1"/>
    </source>
</evidence>
<reference evidence="3 4" key="1">
    <citation type="journal article" date="2019" name="Int. J. Syst. Evol. Microbiol.">
        <title>The Global Catalogue of Microorganisms (GCM) 10K type strain sequencing project: providing services to taxonomists for standard genome sequencing and annotation.</title>
        <authorList>
            <consortium name="The Broad Institute Genomics Platform"/>
            <consortium name="The Broad Institute Genome Sequencing Center for Infectious Disease"/>
            <person name="Wu L."/>
            <person name="Ma J."/>
        </authorList>
    </citation>
    <scope>NUCLEOTIDE SEQUENCE [LARGE SCALE GENOMIC DNA]</scope>
    <source>
        <strain evidence="3 4">JCM 14969</strain>
    </source>
</reference>
<evidence type="ECO:0000256" key="1">
    <source>
        <dbReference type="SAM" id="MobiDB-lite"/>
    </source>
</evidence>
<evidence type="ECO:0000313" key="4">
    <source>
        <dbReference type="Proteomes" id="UP001500393"/>
    </source>
</evidence>
<keyword evidence="2" id="KW-0472">Membrane</keyword>
<gene>
    <name evidence="3" type="ORF">GCM10009789_81570</name>
</gene>
<evidence type="ECO:0000256" key="2">
    <source>
        <dbReference type="SAM" id="Phobius"/>
    </source>
</evidence>
<feature type="region of interest" description="Disordered" evidence="1">
    <location>
        <begin position="240"/>
        <end position="265"/>
    </location>
</feature>
<dbReference type="Proteomes" id="UP001500393">
    <property type="component" value="Unassembled WGS sequence"/>
</dbReference>
<protein>
    <submittedName>
        <fullName evidence="3">Uncharacterized protein</fullName>
    </submittedName>
</protein>